<accession>A0A3D9C5V4</accession>
<dbReference type="SMART" id="SM00342">
    <property type="entry name" value="HTH_ARAC"/>
    <property type="match status" value="1"/>
</dbReference>
<gene>
    <name evidence="5" type="ORF">DRF65_18185</name>
</gene>
<keyword evidence="1" id="KW-0805">Transcription regulation</keyword>
<dbReference type="InterPro" id="IPR046532">
    <property type="entry name" value="DUF6597"/>
</dbReference>
<evidence type="ECO:0000259" key="4">
    <source>
        <dbReference type="PROSITE" id="PS01124"/>
    </source>
</evidence>
<dbReference type="RefSeq" id="WP_115972168.1">
    <property type="nucleotide sequence ID" value="NZ_QNVT01000019.1"/>
</dbReference>
<evidence type="ECO:0000256" key="3">
    <source>
        <dbReference type="ARBA" id="ARBA00023163"/>
    </source>
</evidence>
<dbReference type="PANTHER" id="PTHR46796:SF13">
    <property type="entry name" value="HTH-TYPE TRANSCRIPTIONAL ACTIVATOR RHAS"/>
    <property type="match status" value="1"/>
</dbReference>
<evidence type="ECO:0000313" key="5">
    <source>
        <dbReference type="EMBL" id="REC60966.1"/>
    </source>
</evidence>
<evidence type="ECO:0000256" key="2">
    <source>
        <dbReference type="ARBA" id="ARBA00023125"/>
    </source>
</evidence>
<dbReference type="Proteomes" id="UP000256686">
    <property type="component" value="Unassembled WGS sequence"/>
</dbReference>
<comment type="caution">
    <text evidence="5">The sequence shown here is derived from an EMBL/GenBank/DDBJ whole genome shotgun (WGS) entry which is preliminary data.</text>
</comment>
<dbReference type="GO" id="GO:0003700">
    <property type="term" value="F:DNA-binding transcription factor activity"/>
    <property type="evidence" value="ECO:0007669"/>
    <property type="project" value="InterPro"/>
</dbReference>
<dbReference type="SUPFAM" id="SSF46689">
    <property type="entry name" value="Homeodomain-like"/>
    <property type="match status" value="1"/>
</dbReference>
<organism evidence="5 6">
    <name type="scientific">Chryseobacterium pennae</name>
    <dbReference type="NCBI Taxonomy" id="2258962"/>
    <lineage>
        <taxon>Bacteria</taxon>
        <taxon>Pseudomonadati</taxon>
        <taxon>Bacteroidota</taxon>
        <taxon>Flavobacteriia</taxon>
        <taxon>Flavobacteriales</taxon>
        <taxon>Weeksellaceae</taxon>
        <taxon>Chryseobacterium group</taxon>
        <taxon>Chryseobacterium</taxon>
    </lineage>
</organism>
<dbReference type="InterPro" id="IPR018060">
    <property type="entry name" value="HTH_AraC"/>
</dbReference>
<protein>
    <submittedName>
        <fullName evidence="5">AraC family transcriptional regulator</fullName>
    </submittedName>
</protein>
<reference evidence="6" key="1">
    <citation type="submission" date="2018-06" db="EMBL/GenBank/DDBJ databases">
        <authorList>
            <person name="Lum Nde A."/>
            <person name="Hugo C."/>
        </authorList>
    </citation>
    <scope>NUCLEOTIDE SEQUENCE [LARGE SCALE GENOMIC DNA]</scope>
    <source>
        <strain evidence="6">1_F178</strain>
    </source>
</reference>
<evidence type="ECO:0000256" key="1">
    <source>
        <dbReference type="ARBA" id="ARBA00023015"/>
    </source>
</evidence>
<keyword evidence="3" id="KW-0804">Transcription</keyword>
<dbReference type="EMBL" id="QNVT01000019">
    <property type="protein sequence ID" value="REC60966.1"/>
    <property type="molecule type" value="Genomic_DNA"/>
</dbReference>
<evidence type="ECO:0000313" key="6">
    <source>
        <dbReference type="Proteomes" id="UP000256686"/>
    </source>
</evidence>
<dbReference type="GO" id="GO:0043565">
    <property type="term" value="F:sequence-specific DNA binding"/>
    <property type="evidence" value="ECO:0007669"/>
    <property type="project" value="InterPro"/>
</dbReference>
<dbReference type="InterPro" id="IPR009057">
    <property type="entry name" value="Homeodomain-like_sf"/>
</dbReference>
<proteinExistence type="predicted"/>
<keyword evidence="6" id="KW-1185">Reference proteome</keyword>
<dbReference type="Pfam" id="PF12833">
    <property type="entry name" value="HTH_18"/>
    <property type="match status" value="1"/>
</dbReference>
<dbReference type="Gene3D" id="1.10.10.60">
    <property type="entry name" value="Homeodomain-like"/>
    <property type="match status" value="1"/>
</dbReference>
<feature type="domain" description="HTH araC/xylS-type" evidence="4">
    <location>
        <begin position="157"/>
        <end position="259"/>
    </location>
</feature>
<name>A0A3D9C5V4_9FLAO</name>
<keyword evidence="2" id="KW-0238">DNA-binding</keyword>
<sequence>MLSAIHQEFESPEELQDSIKCFWYNRRYYGESLSGFEVLPDGYAEIIFHFGSGCCISQQGNIKELPSPFMVGLLNQPAVFYAQDCLEIIGIRCFPWAVFDLLGLLPGKNENGVHLLEHPVAGLHSILKEHIAAGRIDDAIMMVKECFMEIRSHVPVDSMLFKAGEALKKANGSIPVNQIAASAHTTVRTLERKFKQSSGHTVKGVSGLMRFEQVRNHLWHYPNSNIAGLALELGYTDQSHLSREFKRYTGVTPAAFAREARKKLQIVNNDFVAFIQA</sequence>
<dbReference type="Pfam" id="PF20240">
    <property type="entry name" value="DUF6597"/>
    <property type="match status" value="1"/>
</dbReference>
<dbReference type="AlphaFoldDB" id="A0A3D9C5V4"/>
<dbReference type="PANTHER" id="PTHR46796">
    <property type="entry name" value="HTH-TYPE TRANSCRIPTIONAL ACTIVATOR RHAS-RELATED"/>
    <property type="match status" value="1"/>
</dbReference>
<dbReference type="InterPro" id="IPR050204">
    <property type="entry name" value="AraC_XylS_family_regulators"/>
</dbReference>
<dbReference type="PROSITE" id="PS01124">
    <property type="entry name" value="HTH_ARAC_FAMILY_2"/>
    <property type="match status" value="1"/>
</dbReference>